<sequence>MAAESLIEVNVPQGVTVTLSGATLTVKGQKGQVSRELRFPGIRMASADGKITVEASKVDKQTKATVGTFASHIRNMIKGVTEGYEYNMKIVYSHFPIQVKVEGKDKVSIGNFLGERKPRYASIMGETKVNVAGDKVSVTGNNKEHVGQTAANIEQACKIRNRDPRVFQDGVYIINKA</sequence>
<reference evidence="7 8" key="2">
    <citation type="journal article" date="2008" name="Int. J. Syst. Evol. Microbiol.">
        <title>Methanocella paludicola gen. nov., sp. nov., a methane-producing archaeon, the first isolate of the lineage 'Rice Cluster I', and proposal of the new archaeal order Methanocellales ord. nov.</title>
        <authorList>
            <person name="Sakai S."/>
            <person name="Imachi H."/>
            <person name="Hanada S."/>
            <person name="Ohashi A."/>
            <person name="Harada H."/>
            <person name="Kamagata Y."/>
        </authorList>
    </citation>
    <scope>NUCLEOTIDE SEQUENCE [LARGE SCALE GENOMIC DNA]</scope>
    <source>
        <strain evidence="8">DSM 17711 / JCM 13418 / NBRC 101707 / SANAE</strain>
    </source>
</reference>
<dbReference type="GO" id="GO:0003735">
    <property type="term" value="F:structural constituent of ribosome"/>
    <property type="evidence" value="ECO:0007669"/>
    <property type="project" value="UniProtKB-UniRule"/>
</dbReference>
<evidence type="ECO:0000313" key="7">
    <source>
        <dbReference type="EMBL" id="BAI62309.1"/>
    </source>
</evidence>
<dbReference type="InParanoid" id="D1Z0T7"/>
<dbReference type="PANTHER" id="PTHR11655:SF16">
    <property type="entry name" value="60S RIBOSOMAL PROTEIN L9"/>
    <property type="match status" value="1"/>
</dbReference>
<dbReference type="AlphaFoldDB" id="D1Z0T7"/>
<dbReference type="HAMAP" id="MF_01365_A">
    <property type="entry name" value="Ribosomal_uL6_A"/>
    <property type="match status" value="1"/>
</dbReference>
<gene>
    <name evidence="5" type="primary">rpl6</name>
    <name evidence="7" type="synonym">rpl6p</name>
    <name evidence="7" type="ordered locus">MCP_2237</name>
</gene>
<dbReference type="SMR" id="D1Z0T7"/>
<evidence type="ECO:0000256" key="3">
    <source>
        <dbReference type="ARBA" id="ARBA00022980"/>
    </source>
</evidence>
<comment type="similarity">
    <text evidence="5">Belongs to the universal ribosomal protein uL6 family.</text>
</comment>
<dbReference type="PIRSF" id="PIRSF002162">
    <property type="entry name" value="Ribosomal_L6"/>
    <property type="match status" value="1"/>
</dbReference>
<keyword evidence="2 5" id="KW-0694">RNA-binding</keyword>
<dbReference type="PROSITE" id="PS00700">
    <property type="entry name" value="RIBOSOMAL_L6_2"/>
    <property type="match status" value="1"/>
</dbReference>
<feature type="domain" description="Large ribosomal subunit protein uL6 alpha-beta" evidence="6">
    <location>
        <begin position="11"/>
        <end position="83"/>
    </location>
</feature>
<dbReference type="FunCoup" id="D1Z0T7">
    <property type="interactions" value="139"/>
</dbReference>
<reference evidence="7 8" key="1">
    <citation type="journal article" date="2007" name="Appl. Environ. Microbiol.">
        <title>Isolation of key methanogens for global methane emission from rice paddy fields: a novel isolate affiliated with the clone cluster rice cluster I.</title>
        <authorList>
            <person name="Sakai S."/>
            <person name="Imachi H."/>
            <person name="Sekiguchi Y."/>
            <person name="Ohashi A."/>
            <person name="Harada H."/>
            <person name="Kamagata Y."/>
        </authorList>
    </citation>
    <scope>NUCLEOTIDE SEQUENCE [LARGE SCALE GENOMIC DNA]</scope>
    <source>
        <strain evidence="8">DSM 17711 / JCM 13418 / NBRC 101707 / SANAE</strain>
    </source>
</reference>
<accession>D1Z0T7</accession>
<proteinExistence type="inferred from homology"/>
<evidence type="ECO:0000256" key="4">
    <source>
        <dbReference type="ARBA" id="ARBA00023274"/>
    </source>
</evidence>
<dbReference type="GO" id="GO:0002181">
    <property type="term" value="P:cytoplasmic translation"/>
    <property type="evidence" value="ECO:0007669"/>
    <property type="project" value="TreeGrafter"/>
</dbReference>
<dbReference type="GO" id="GO:0022625">
    <property type="term" value="C:cytosolic large ribosomal subunit"/>
    <property type="evidence" value="ECO:0007669"/>
    <property type="project" value="UniProtKB-UniRule"/>
</dbReference>
<dbReference type="OrthoDB" id="7144at2157"/>
<comment type="function">
    <text evidence="5">This protein binds to the 23S rRNA, and is important in its secondary structure. It is located near the subunit interface in the base of the L7/L12 stalk, and near the tRNA binding site of the peptidyltransferase center.</text>
</comment>
<dbReference type="eggNOG" id="arCOG04090">
    <property type="taxonomic scope" value="Archaea"/>
</dbReference>
<dbReference type="KEGG" id="mpd:MCP_2237"/>
<dbReference type="InterPro" id="IPR036789">
    <property type="entry name" value="Ribosomal_uL6-like_a/b-dom_sf"/>
</dbReference>
<dbReference type="EMBL" id="AP011532">
    <property type="protein sequence ID" value="BAI62309.1"/>
    <property type="molecule type" value="Genomic_DNA"/>
</dbReference>
<dbReference type="Gene3D" id="3.90.930.12">
    <property type="entry name" value="Ribosomal protein L6, alpha-beta domain"/>
    <property type="match status" value="2"/>
</dbReference>
<dbReference type="NCBIfam" id="TIGR03653">
    <property type="entry name" value="uL6_arch"/>
    <property type="match status" value="1"/>
</dbReference>
<dbReference type="InterPro" id="IPR000702">
    <property type="entry name" value="Ribosomal_uL6-like"/>
</dbReference>
<dbReference type="InterPro" id="IPR019907">
    <property type="entry name" value="Ribosomal_uL6_arc"/>
</dbReference>
<protein>
    <recommendedName>
        <fullName evidence="5">Large ribosomal subunit protein uL6</fullName>
    </recommendedName>
</protein>
<name>D1Z0T7_METPS</name>
<evidence type="ECO:0000259" key="6">
    <source>
        <dbReference type="Pfam" id="PF00347"/>
    </source>
</evidence>
<organism evidence="7 8">
    <name type="scientific">Methanocella paludicola (strain DSM 17711 / JCM 13418 / NBRC 101707 / SANAE)</name>
    <dbReference type="NCBI Taxonomy" id="304371"/>
    <lineage>
        <taxon>Archaea</taxon>
        <taxon>Methanobacteriati</taxon>
        <taxon>Methanobacteriota</taxon>
        <taxon>Stenosarchaea group</taxon>
        <taxon>Methanomicrobia</taxon>
        <taxon>Methanocellales</taxon>
        <taxon>Methanocellaceae</taxon>
        <taxon>Methanocella</taxon>
    </lineage>
</organism>
<dbReference type="Proteomes" id="UP000001882">
    <property type="component" value="Chromosome"/>
</dbReference>
<reference evidence="8" key="3">
    <citation type="journal article" date="2011" name="PLoS ONE">
        <title>Genome sequence of a mesophilic hydrogenotrophic methanogen Methanocella paludicola, the first cultivated representative of the order Methanocellales.</title>
        <authorList>
            <person name="Sakai S."/>
            <person name="Takaki Y."/>
            <person name="Shimamura S."/>
            <person name="Sekine M."/>
            <person name="Tajima T."/>
            <person name="Kosugi H."/>
            <person name="Ichikawa N."/>
            <person name="Tasumi E."/>
            <person name="Hiraki A.T."/>
            <person name="Shimizu A."/>
            <person name="Kato Y."/>
            <person name="Nishiko R."/>
            <person name="Mori K."/>
            <person name="Fujita N."/>
            <person name="Imachi H."/>
            <person name="Takai K."/>
        </authorList>
    </citation>
    <scope>NUCLEOTIDE SEQUENCE [LARGE SCALE GENOMIC DNA]</scope>
    <source>
        <strain evidence="8">DSM 17711 / JCM 13418 / NBRC 101707 / SANAE</strain>
    </source>
</reference>
<dbReference type="STRING" id="304371.MCP_2237"/>
<dbReference type="PANTHER" id="PTHR11655">
    <property type="entry name" value="60S/50S RIBOSOMAL PROTEIN L6/L9"/>
    <property type="match status" value="1"/>
</dbReference>
<feature type="domain" description="Large ribosomal subunit protein uL6 alpha-beta" evidence="6">
    <location>
        <begin position="95"/>
        <end position="170"/>
    </location>
</feature>
<dbReference type="InterPro" id="IPR002359">
    <property type="entry name" value="Ribosomal_uL6_CS2"/>
</dbReference>
<dbReference type="Pfam" id="PF00347">
    <property type="entry name" value="Ribosomal_L6"/>
    <property type="match status" value="2"/>
</dbReference>
<evidence type="ECO:0000256" key="1">
    <source>
        <dbReference type="ARBA" id="ARBA00022730"/>
    </source>
</evidence>
<comment type="subunit">
    <text evidence="5">Part of the 50S ribosomal subunit.</text>
</comment>
<evidence type="ECO:0000256" key="5">
    <source>
        <dbReference type="HAMAP-Rule" id="MF_01365"/>
    </source>
</evidence>
<keyword evidence="4 5" id="KW-0687">Ribonucleoprotein</keyword>
<evidence type="ECO:0000256" key="2">
    <source>
        <dbReference type="ARBA" id="ARBA00022884"/>
    </source>
</evidence>
<keyword evidence="8" id="KW-1185">Reference proteome</keyword>
<dbReference type="GO" id="GO:0019843">
    <property type="term" value="F:rRNA binding"/>
    <property type="evidence" value="ECO:0007669"/>
    <property type="project" value="UniProtKB-UniRule"/>
</dbReference>
<dbReference type="SUPFAM" id="SSF56053">
    <property type="entry name" value="Ribosomal protein L6"/>
    <property type="match status" value="2"/>
</dbReference>
<evidence type="ECO:0000313" key="8">
    <source>
        <dbReference type="Proteomes" id="UP000001882"/>
    </source>
</evidence>
<dbReference type="PATRIC" id="fig|304371.9.peg.2276"/>
<dbReference type="FunFam" id="3.90.930.12:FF:000008">
    <property type="entry name" value="50S ribosomal protein L6"/>
    <property type="match status" value="1"/>
</dbReference>
<dbReference type="GeneID" id="8683170"/>
<dbReference type="InterPro" id="IPR020040">
    <property type="entry name" value="Ribosomal_uL6_a/b-dom"/>
</dbReference>
<keyword evidence="1 5" id="KW-0699">rRNA-binding</keyword>
<dbReference type="NCBIfam" id="NF004037">
    <property type="entry name" value="PRK05518.1"/>
    <property type="match status" value="1"/>
</dbReference>
<keyword evidence="3 5" id="KW-0689">Ribosomal protein</keyword>
<dbReference type="RefSeq" id="WP_012900983.1">
    <property type="nucleotide sequence ID" value="NC_013665.1"/>
</dbReference>